<name>A0A7J7GEI4_CAMSI</name>
<dbReference type="EMBL" id="JACBKZ010000011">
    <property type="protein sequence ID" value="KAF5938341.1"/>
    <property type="molecule type" value="Genomic_DNA"/>
</dbReference>
<reference evidence="1 2" key="2">
    <citation type="submission" date="2020-07" db="EMBL/GenBank/DDBJ databases">
        <title>Genome assembly of wild tea tree DASZ reveals pedigree and selection history of tea varieties.</title>
        <authorList>
            <person name="Zhang W."/>
        </authorList>
    </citation>
    <scope>NUCLEOTIDE SEQUENCE [LARGE SCALE GENOMIC DNA]</scope>
    <source>
        <strain evidence="2">cv. G240</strain>
        <tissue evidence="1">Leaf</tissue>
    </source>
</reference>
<sequence>MEPKVGRGPESLQKFAIFSIFGPHISPQSTVVFTSHHNSLIVIINHLPLSLGPLLVWGPQRILQVGSSFIEPAADHMTKQC</sequence>
<accession>A0A7J7GEI4</accession>
<dbReference type="AlphaFoldDB" id="A0A7J7GEI4"/>
<proteinExistence type="predicted"/>
<protein>
    <submittedName>
        <fullName evidence="1">Uncharacterized protein</fullName>
    </submittedName>
</protein>
<comment type="caution">
    <text evidence="1">The sequence shown here is derived from an EMBL/GenBank/DDBJ whole genome shotgun (WGS) entry which is preliminary data.</text>
</comment>
<reference evidence="2" key="1">
    <citation type="journal article" date="2020" name="Nat. Commun.">
        <title>Genome assembly of wild tea tree DASZ reveals pedigree and selection history of tea varieties.</title>
        <authorList>
            <person name="Zhang W."/>
            <person name="Zhang Y."/>
            <person name="Qiu H."/>
            <person name="Guo Y."/>
            <person name="Wan H."/>
            <person name="Zhang X."/>
            <person name="Scossa F."/>
            <person name="Alseekh S."/>
            <person name="Zhang Q."/>
            <person name="Wang P."/>
            <person name="Xu L."/>
            <person name="Schmidt M.H."/>
            <person name="Jia X."/>
            <person name="Li D."/>
            <person name="Zhu A."/>
            <person name="Guo F."/>
            <person name="Chen W."/>
            <person name="Ni D."/>
            <person name="Usadel B."/>
            <person name="Fernie A.R."/>
            <person name="Wen W."/>
        </authorList>
    </citation>
    <scope>NUCLEOTIDE SEQUENCE [LARGE SCALE GENOMIC DNA]</scope>
    <source>
        <strain evidence="2">cv. G240</strain>
    </source>
</reference>
<gene>
    <name evidence="1" type="ORF">HYC85_022600</name>
</gene>
<keyword evidence="2" id="KW-1185">Reference proteome</keyword>
<evidence type="ECO:0000313" key="1">
    <source>
        <dbReference type="EMBL" id="KAF5938341.1"/>
    </source>
</evidence>
<evidence type="ECO:0000313" key="2">
    <source>
        <dbReference type="Proteomes" id="UP000593564"/>
    </source>
</evidence>
<organism evidence="1 2">
    <name type="scientific">Camellia sinensis</name>
    <name type="common">Tea plant</name>
    <name type="synonym">Thea sinensis</name>
    <dbReference type="NCBI Taxonomy" id="4442"/>
    <lineage>
        <taxon>Eukaryota</taxon>
        <taxon>Viridiplantae</taxon>
        <taxon>Streptophyta</taxon>
        <taxon>Embryophyta</taxon>
        <taxon>Tracheophyta</taxon>
        <taxon>Spermatophyta</taxon>
        <taxon>Magnoliopsida</taxon>
        <taxon>eudicotyledons</taxon>
        <taxon>Gunneridae</taxon>
        <taxon>Pentapetalae</taxon>
        <taxon>asterids</taxon>
        <taxon>Ericales</taxon>
        <taxon>Theaceae</taxon>
        <taxon>Camellia</taxon>
    </lineage>
</organism>
<dbReference type="Proteomes" id="UP000593564">
    <property type="component" value="Unassembled WGS sequence"/>
</dbReference>